<dbReference type="SUPFAM" id="SSF51445">
    <property type="entry name" value="(Trans)glycosidases"/>
    <property type="match status" value="1"/>
</dbReference>
<comment type="caution">
    <text evidence="3">The sequence shown here is derived from an EMBL/GenBank/DDBJ whole genome shotgun (WGS) entry which is preliminary data.</text>
</comment>
<dbReference type="Proteomes" id="UP000295217">
    <property type="component" value="Unassembled WGS sequence"/>
</dbReference>
<protein>
    <recommendedName>
        <fullName evidence="5">Alpha-galactosidase</fullName>
    </recommendedName>
</protein>
<dbReference type="PANTHER" id="PTHR43053:SF3">
    <property type="entry name" value="ALPHA-GALACTOSIDASE C-RELATED"/>
    <property type="match status" value="1"/>
</dbReference>
<evidence type="ECO:0008006" key="5">
    <source>
        <dbReference type="Google" id="ProtNLM"/>
    </source>
</evidence>
<dbReference type="InterPro" id="IPR050985">
    <property type="entry name" value="Alpha-glycosidase_related"/>
</dbReference>
<dbReference type="GO" id="GO:0004557">
    <property type="term" value="F:alpha-galactosidase activity"/>
    <property type="evidence" value="ECO:0007669"/>
    <property type="project" value="UniProtKB-ARBA"/>
</dbReference>
<gene>
    <name evidence="3" type="ORF">E1262_06255</name>
</gene>
<dbReference type="OrthoDB" id="9758822at2"/>
<reference evidence="3 4" key="1">
    <citation type="submission" date="2019-02" db="EMBL/GenBank/DDBJ databases">
        <title>Draft genome sequences of novel Actinobacteria.</title>
        <authorList>
            <person name="Sahin N."/>
            <person name="Ay H."/>
            <person name="Saygin H."/>
        </authorList>
    </citation>
    <scope>NUCLEOTIDE SEQUENCE [LARGE SCALE GENOMIC DNA]</scope>
    <source>
        <strain evidence="3 4">8K307</strain>
    </source>
</reference>
<evidence type="ECO:0000313" key="3">
    <source>
        <dbReference type="EMBL" id="TDD71221.1"/>
    </source>
</evidence>
<evidence type="ECO:0000313" key="4">
    <source>
        <dbReference type="Proteomes" id="UP000295217"/>
    </source>
</evidence>
<dbReference type="PANTHER" id="PTHR43053">
    <property type="entry name" value="GLYCOSIDASE FAMILY 31"/>
    <property type="match status" value="1"/>
</dbReference>
<organism evidence="3 4">
    <name type="scientific">Jiangella aurantiaca</name>
    <dbReference type="NCBI Taxonomy" id="2530373"/>
    <lineage>
        <taxon>Bacteria</taxon>
        <taxon>Bacillati</taxon>
        <taxon>Actinomycetota</taxon>
        <taxon>Actinomycetes</taxon>
        <taxon>Jiangellales</taxon>
        <taxon>Jiangellaceae</taxon>
        <taxon>Jiangella</taxon>
    </lineage>
</organism>
<dbReference type="RefSeq" id="WP_132102288.1">
    <property type="nucleotide sequence ID" value="NZ_SMLB01000006.1"/>
</dbReference>
<keyword evidence="2" id="KW-0326">Glycosidase</keyword>
<accession>A0A4R5AFQ4</accession>
<proteinExistence type="predicted"/>
<dbReference type="Pfam" id="PF02065">
    <property type="entry name" value="Melibiase"/>
    <property type="match status" value="1"/>
</dbReference>
<dbReference type="InterPro" id="IPR017853">
    <property type="entry name" value="GH"/>
</dbReference>
<keyword evidence="4" id="KW-1185">Reference proteome</keyword>
<evidence type="ECO:0000256" key="2">
    <source>
        <dbReference type="ARBA" id="ARBA00023295"/>
    </source>
</evidence>
<dbReference type="Gene3D" id="3.20.20.70">
    <property type="entry name" value="Aldolase class I"/>
    <property type="match status" value="1"/>
</dbReference>
<name>A0A4R5AFQ4_9ACTN</name>
<keyword evidence="1" id="KW-0378">Hydrolase</keyword>
<dbReference type="InterPro" id="IPR013785">
    <property type="entry name" value="Aldolase_TIM"/>
</dbReference>
<dbReference type="EMBL" id="SMLB01000006">
    <property type="protein sequence ID" value="TDD71221.1"/>
    <property type="molecule type" value="Genomic_DNA"/>
</dbReference>
<evidence type="ECO:0000256" key="1">
    <source>
        <dbReference type="ARBA" id="ARBA00022801"/>
    </source>
</evidence>
<sequence length="591" mass="63068">MTSAEIMAPWAPGAARDARLVPVAVATARVEIAQGLDEHTRPAVVESDDGGVLTVTVRRSAPGPARVLVRLAAPDAVVLWRPSSDQERVQLPPAWEAARDVGPFSGTALGSLVGRHDRTLLTYGAVAGDHPVRVRAGMVEETAEFMLDVDADLADGAPLTLHLDLTGAAFVDAVADIGRRLGLTRRAVALENEQPVLCTWYSFHQDLDAAALDRELELAGRLGFGTLIVDDGWQTADAERGYGSCGDWRVEPAKVPDARALVERARALGLRTMWWIGTPFLGYRSQAYREAALATLYDEPAMEAAVLDPRSPRARRHLVGRVTDLVRSSGADGLKLDFLERFAAVPPAPGPADGDRPDSSAGALALLAELVDAVHAVRPEAMIEFREPYVSPASIRAATMVRVADCPLSPAQNRRGIVSMRAATSGVAVHSDPIMWSQVDSPERIAHQLLSALFGVPQVSVRLAGQSAEALEVLSHWLTFWRRHAPVLLHGSLSVRGVADGFTTVEAAGGETVVTVRYADVVVPVPAGDWSEWHLANGGEDAVVVAAGPETACDVELYDCRGRLAARESGTGLTLRALPIPAGGRGLIRRF</sequence>
<dbReference type="AlphaFoldDB" id="A0A4R5AFQ4"/>